<organism evidence="9 10">
    <name type="scientific">Lagenidium giganteum</name>
    <dbReference type="NCBI Taxonomy" id="4803"/>
    <lineage>
        <taxon>Eukaryota</taxon>
        <taxon>Sar</taxon>
        <taxon>Stramenopiles</taxon>
        <taxon>Oomycota</taxon>
        <taxon>Peronosporomycetes</taxon>
        <taxon>Pythiales</taxon>
        <taxon>Pythiaceae</taxon>
    </lineage>
</organism>
<dbReference type="InterPro" id="IPR002048">
    <property type="entry name" value="EF_hand_dom"/>
</dbReference>
<keyword evidence="10" id="KW-1185">Reference proteome</keyword>
<feature type="domain" description="EF-hand" evidence="8">
    <location>
        <begin position="418"/>
        <end position="453"/>
    </location>
</feature>
<reference evidence="9" key="1">
    <citation type="submission" date="2022-11" db="EMBL/GenBank/DDBJ databases">
        <authorList>
            <person name="Morgan W.R."/>
            <person name="Tartar A."/>
        </authorList>
    </citation>
    <scope>NUCLEOTIDE SEQUENCE</scope>
    <source>
        <strain evidence="9">ARSEF 373</strain>
    </source>
</reference>
<gene>
    <name evidence="9" type="ORF">N0F65_003332</name>
</gene>
<dbReference type="AlphaFoldDB" id="A0AAV2ZB30"/>
<dbReference type="InterPro" id="IPR011992">
    <property type="entry name" value="EF-hand-dom_pair"/>
</dbReference>
<feature type="transmembrane region" description="Helical" evidence="7">
    <location>
        <begin position="57"/>
        <end position="78"/>
    </location>
</feature>
<evidence type="ECO:0000259" key="8">
    <source>
        <dbReference type="PROSITE" id="PS50222"/>
    </source>
</evidence>
<proteinExistence type="predicted"/>
<comment type="caution">
    <text evidence="9">The sequence shown here is derived from an EMBL/GenBank/DDBJ whole genome shotgun (WGS) entry which is preliminary data.</text>
</comment>
<name>A0AAV2ZB30_9STRA</name>
<dbReference type="InterPro" id="IPR018247">
    <property type="entry name" value="EF_Hand_1_Ca_BS"/>
</dbReference>
<feature type="transmembrane region" description="Helical" evidence="7">
    <location>
        <begin position="135"/>
        <end position="161"/>
    </location>
</feature>
<dbReference type="PANTHER" id="PTHR30509:SF9">
    <property type="entry name" value="MULTIDRUG RESISTANCE PROTEIN MDTO"/>
    <property type="match status" value="1"/>
</dbReference>
<keyword evidence="2" id="KW-1003">Cell membrane</keyword>
<reference evidence="9" key="2">
    <citation type="journal article" date="2023" name="Microbiol Resour">
        <title>Decontamination and Annotation of the Draft Genome Sequence of the Oomycete Lagenidium giganteum ARSEF 373.</title>
        <authorList>
            <person name="Morgan W.R."/>
            <person name="Tartar A."/>
        </authorList>
    </citation>
    <scope>NUCLEOTIDE SEQUENCE</scope>
    <source>
        <strain evidence="9">ARSEF 373</strain>
    </source>
</reference>
<dbReference type="PROSITE" id="PS50222">
    <property type="entry name" value="EF_HAND_2"/>
    <property type="match status" value="2"/>
</dbReference>
<evidence type="ECO:0000256" key="2">
    <source>
        <dbReference type="ARBA" id="ARBA00022475"/>
    </source>
</evidence>
<evidence type="ECO:0000313" key="10">
    <source>
        <dbReference type="Proteomes" id="UP001146120"/>
    </source>
</evidence>
<dbReference type="PANTHER" id="PTHR30509">
    <property type="entry name" value="P-HYDROXYBENZOIC ACID EFFLUX PUMP SUBUNIT-RELATED"/>
    <property type="match status" value="1"/>
</dbReference>
<comment type="subcellular location">
    <subcellularLocation>
        <location evidence="1">Cell membrane</location>
        <topology evidence="1">Multi-pass membrane protein</topology>
    </subcellularLocation>
</comment>
<feature type="transmembrane region" description="Helical" evidence="7">
    <location>
        <begin position="104"/>
        <end position="123"/>
    </location>
</feature>
<dbReference type="Gene3D" id="1.10.238.10">
    <property type="entry name" value="EF-hand"/>
    <property type="match status" value="1"/>
</dbReference>
<sequence>MYLQAFQHFGGLITKFAAQYNSTVWRPRPTFQEWLKERVRTNCRHFLDRSKYPKQNILFAIRISASIVMGIWVSAYSMNYSSKTPFVVGLAAQLHLGGTFNRTIWRTMGVVIGCAIPAVLQYYICTTIPEEGIALATRVTLGIFFNSLVLMSVVTCTKYIFFSGFSLLTGKIGSYSCVTVMVHSDGYGGLSCPSTLPANAQAIMYGSFTETLVGLAIVLVMEIAFQPQSARGMLERSVSNLLRSVAAAFDDLFQHHLSGDRSVDEGGVYFALSERRLEKLRVEVTKTLPALVDKIKLLLKDAELEPSLWKPAFSRVKYQEVTRICEDLLWRVRLLVDLVDWTTPTVTPVISTSASTTESPALSPTADFRGATLELSSFHLMWVQAQDQFKRYAFGTMDTLCALFGGEIAHAVDAEKCAVYMQLKEAFRRADVTRRTKINVDELANLLSSLVPQRVILGTFGETSQTAPSATPETRTLAQQLMELGDRDHDGFLDCREFVDVLDRYSCRLEFQPRPGSWAAAVAATAEADDAAPHSPQQAIPLMDEDLLYVESFTIDEAAVEFRRAYSELVYVYVSRLSDPHQLRKSRSTASGTTNNPQNLTTKQVQRIMHMSSLICATDCIAQSLARLNTVAVSSL</sequence>
<keyword evidence="4" id="KW-0106">Calcium</keyword>
<evidence type="ECO:0000256" key="4">
    <source>
        <dbReference type="ARBA" id="ARBA00022837"/>
    </source>
</evidence>
<keyword evidence="6 7" id="KW-0472">Membrane</keyword>
<feature type="domain" description="EF-hand" evidence="8">
    <location>
        <begin position="473"/>
        <end position="508"/>
    </location>
</feature>
<dbReference type="GO" id="GO:0005509">
    <property type="term" value="F:calcium ion binding"/>
    <property type="evidence" value="ECO:0007669"/>
    <property type="project" value="InterPro"/>
</dbReference>
<dbReference type="SMART" id="SM00054">
    <property type="entry name" value="EFh"/>
    <property type="match status" value="2"/>
</dbReference>
<evidence type="ECO:0000256" key="1">
    <source>
        <dbReference type="ARBA" id="ARBA00004651"/>
    </source>
</evidence>
<evidence type="ECO:0000256" key="5">
    <source>
        <dbReference type="ARBA" id="ARBA00022989"/>
    </source>
</evidence>
<evidence type="ECO:0000256" key="6">
    <source>
        <dbReference type="ARBA" id="ARBA00023136"/>
    </source>
</evidence>
<dbReference type="EMBL" id="DAKRPA010000023">
    <property type="protein sequence ID" value="DBA03085.1"/>
    <property type="molecule type" value="Genomic_DNA"/>
</dbReference>
<dbReference type="SUPFAM" id="SSF47473">
    <property type="entry name" value="EF-hand"/>
    <property type="match status" value="1"/>
</dbReference>
<accession>A0AAV2ZB30</accession>
<protein>
    <recommendedName>
        <fullName evidence="8">EF-hand domain-containing protein</fullName>
    </recommendedName>
</protein>
<keyword evidence="3 7" id="KW-0812">Transmembrane</keyword>
<dbReference type="Proteomes" id="UP001146120">
    <property type="component" value="Unassembled WGS sequence"/>
</dbReference>
<evidence type="ECO:0000313" key="9">
    <source>
        <dbReference type="EMBL" id="DBA03085.1"/>
    </source>
</evidence>
<keyword evidence="5 7" id="KW-1133">Transmembrane helix</keyword>
<dbReference type="PROSITE" id="PS00018">
    <property type="entry name" value="EF_HAND_1"/>
    <property type="match status" value="1"/>
</dbReference>
<evidence type="ECO:0000256" key="3">
    <source>
        <dbReference type="ARBA" id="ARBA00022692"/>
    </source>
</evidence>
<evidence type="ECO:0000256" key="7">
    <source>
        <dbReference type="SAM" id="Phobius"/>
    </source>
</evidence>
<dbReference type="GO" id="GO:0005886">
    <property type="term" value="C:plasma membrane"/>
    <property type="evidence" value="ECO:0007669"/>
    <property type="project" value="UniProtKB-SubCell"/>
</dbReference>